<feature type="domain" description="Transketolase-like pyrimidine-binding" evidence="5">
    <location>
        <begin position="39"/>
        <end position="214"/>
    </location>
</feature>
<dbReference type="Proteomes" id="UP001596414">
    <property type="component" value="Unassembled WGS sequence"/>
</dbReference>
<dbReference type="EMBL" id="JBHSZQ010000020">
    <property type="protein sequence ID" value="MFC7126330.1"/>
    <property type="molecule type" value="Genomic_DNA"/>
</dbReference>
<accession>A0ABD5X576</accession>
<evidence type="ECO:0000256" key="2">
    <source>
        <dbReference type="ARBA" id="ARBA00023002"/>
    </source>
</evidence>
<evidence type="ECO:0000313" key="6">
    <source>
        <dbReference type="EMBL" id="MFC7126330.1"/>
    </source>
</evidence>
<dbReference type="GO" id="GO:0016491">
    <property type="term" value="F:oxidoreductase activity"/>
    <property type="evidence" value="ECO:0007669"/>
    <property type="project" value="UniProtKB-KW"/>
</dbReference>
<reference evidence="6 7" key="1">
    <citation type="journal article" date="2014" name="Int. J. Syst. Evol. Microbiol.">
        <title>Complete genome sequence of Corynebacterium casei LMG S-19264T (=DSM 44701T), isolated from a smear-ripened cheese.</title>
        <authorList>
            <consortium name="US DOE Joint Genome Institute (JGI-PGF)"/>
            <person name="Walter F."/>
            <person name="Albersmeier A."/>
            <person name="Kalinowski J."/>
            <person name="Ruckert C."/>
        </authorList>
    </citation>
    <scope>NUCLEOTIDE SEQUENCE [LARGE SCALE GENOMIC DNA]</scope>
    <source>
        <strain evidence="6 7">CGMCC 4.7215</strain>
    </source>
</reference>
<name>A0ABD5X576_9EURY</name>
<organism evidence="6 7">
    <name type="scientific">Halovenus rubra</name>
    <dbReference type="NCBI Taxonomy" id="869890"/>
    <lineage>
        <taxon>Archaea</taxon>
        <taxon>Methanobacteriati</taxon>
        <taxon>Methanobacteriota</taxon>
        <taxon>Stenosarchaea group</taxon>
        <taxon>Halobacteria</taxon>
        <taxon>Halobacteriales</taxon>
        <taxon>Haloarculaceae</taxon>
        <taxon>Halovenus</taxon>
    </lineage>
</organism>
<dbReference type="PANTHER" id="PTHR43257:SF2">
    <property type="entry name" value="PYRUVATE DEHYDROGENASE E1 COMPONENT SUBUNIT BETA"/>
    <property type="match status" value="1"/>
</dbReference>
<dbReference type="SUPFAM" id="SSF52518">
    <property type="entry name" value="Thiamin diphosphate-binding fold (THDP-binding)"/>
    <property type="match status" value="1"/>
</dbReference>
<evidence type="ECO:0000256" key="3">
    <source>
        <dbReference type="ARBA" id="ARBA00023052"/>
    </source>
</evidence>
<dbReference type="Gene3D" id="3.40.50.920">
    <property type="match status" value="1"/>
</dbReference>
<dbReference type="GO" id="GO:0006082">
    <property type="term" value="P:organic acid metabolic process"/>
    <property type="evidence" value="ECO:0007669"/>
    <property type="project" value="UniProtKB-ARBA"/>
</dbReference>
<evidence type="ECO:0000256" key="1">
    <source>
        <dbReference type="ARBA" id="ARBA00001964"/>
    </source>
</evidence>
<proteinExistence type="predicted"/>
<dbReference type="InterPro" id="IPR009014">
    <property type="entry name" value="Transketo_C/PFOR_II"/>
</dbReference>
<dbReference type="Gene3D" id="3.40.50.970">
    <property type="match status" value="1"/>
</dbReference>
<dbReference type="Pfam" id="PF02780">
    <property type="entry name" value="Transketolase_C"/>
    <property type="match status" value="1"/>
</dbReference>
<protein>
    <submittedName>
        <fullName evidence="6">Alpha-ketoacid dehydrogenase subunit beta</fullName>
        <ecNumber evidence="6">1.2.4.-</ecNumber>
    </submittedName>
</protein>
<keyword evidence="3" id="KW-0786">Thiamine pyrophosphate</keyword>
<dbReference type="SMART" id="SM00861">
    <property type="entry name" value="Transket_pyr"/>
    <property type="match status" value="1"/>
</dbReference>
<dbReference type="InterPro" id="IPR029061">
    <property type="entry name" value="THDP-binding"/>
</dbReference>
<feature type="compositionally biased region" description="Acidic residues" evidence="4">
    <location>
        <begin position="11"/>
        <end position="22"/>
    </location>
</feature>
<sequence>MSSYAETLAENVEEQAESEDSAPETREKPEDSSDSVDELTLVEAICDGLYTEMSQDERVMALGEDIGRNGGVFRATDALYEEFGEHRVVDTPLAESGIIGASIGLGLSGMRPVAEIQFMGFLYPGFDQLVSQASRIRSRSHSQLSAPIVVRMPYGGGIRAPEHHSESKEAFFVHEPGLKVVTPSTPYDAKGLLTAAIRDPDPVIFLEPKLIYRAFREEVPQESYEIELGEASIRREGSDVSVFTWGAMTRPSLIAAEELAEDGIDCEVVDLRSLSPLDIDTIVDSFEKTGRGVVVHEAPKTGGLGAEIAATIQEEAMLHQEAPVKRIGGYDAHIPLHALEDYYLPQAVRIQDGIHDVMEF</sequence>
<feature type="region of interest" description="Disordered" evidence="4">
    <location>
        <begin position="1"/>
        <end position="37"/>
    </location>
</feature>
<dbReference type="Pfam" id="PF02779">
    <property type="entry name" value="Transket_pyr"/>
    <property type="match status" value="1"/>
</dbReference>
<keyword evidence="2 6" id="KW-0560">Oxidoreductase</keyword>
<comment type="cofactor">
    <cofactor evidence="1">
        <name>thiamine diphosphate</name>
        <dbReference type="ChEBI" id="CHEBI:58937"/>
    </cofactor>
</comment>
<evidence type="ECO:0000259" key="5">
    <source>
        <dbReference type="SMART" id="SM00861"/>
    </source>
</evidence>
<evidence type="ECO:0000256" key="4">
    <source>
        <dbReference type="SAM" id="MobiDB-lite"/>
    </source>
</evidence>
<dbReference type="InterPro" id="IPR005475">
    <property type="entry name" value="Transketolase-like_Pyr-bd"/>
</dbReference>
<dbReference type="RefSeq" id="WP_267635885.1">
    <property type="nucleotide sequence ID" value="NZ_JAODIY010000001.1"/>
</dbReference>
<dbReference type="PANTHER" id="PTHR43257">
    <property type="entry name" value="PYRUVATE DEHYDROGENASE E1 COMPONENT BETA SUBUNIT"/>
    <property type="match status" value="1"/>
</dbReference>
<dbReference type="GO" id="GO:0044272">
    <property type="term" value="P:sulfur compound biosynthetic process"/>
    <property type="evidence" value="ECO:0007669"/>
    <property type="project" value="UniProtKB-ARBA"/>
</dbReference>
<dbReference type="EC" id="1.2.4.-" evidence="6"/>
<dbReference type="FunFam" id="3.40.50.970:FF:000001">
    <property type="entry name" value="Pyruvate dehydrogenase E1 beta subunit"/>
    <property type="match status" value="1"/>
</dbReference>
<dbReference type="CDD" id="cd07036">
    <property type="entry name" value="TPP_PYR_E1-PDHc-beta_like"/>
    <property type="match status" value="1"/>
</dbReference>
<dbReference type="AlphaFoldDB" id="A0ABD5X576"/>
<dbReference type="FunFam" id="3.40.50.920:FF:000001">
    <property type="entry name" value="Pyruvate dehydrogenase E1 beta subunit"/>
    <property type="match status" value="1"/>
</dbReference>
<dbReference type="InterPro" id="IPR033248">
    <property type="entry name" value="Transketolase_C"/>
</dbReference>
<evidence type="ECO:0000313" key="7">
    <source>
        <dbReference type="Proteomes" id="UP001596414"/>
    </source>
</evidence>
<dbReference type="SUPFAM" id="SSF52922">
    <property type="entry name" value="TK C-terminal domain-like"/>
    <property type="match status" value="1"/>
</dbReference>
<gene>
    <name evidence="6" type="ORF">ACFQJ7_09830</name>
</gene>
<comment type="caution">
    <text evidence="6">The sequence shown here is derived from an EMBL/GenBank/DDBJ whole genome shotgun (WGS) entry which is preliminary data.</text>
</comment>